<feature type="transmembrane region" description="Helical" evidence="1">
    <location>
        <begin position="21"/>
        <end position="41"/>
    </location>
</feature>
<keyword evidence="1" id="KW-0472">Membrane</keyword>
<dbReference type="AlphaFoldDB" id="A0A1B0B6H4"/>
<keyword evidence="1" id="KW-1133">Transmembrane helix</keyword>
<dbReference type="EMBL" id="JXJN01009097">
    <property type="status" value="NOT_ANNOTATED_CDS"/>
    <property type="molecule type" value="Genomic_DNA"/>
</dbReference>
<reference evidence="3" key="1">
    <citation type="submission" date="2015-01" db="EMBL/GenBank/DDBJ databases">
        <authorList>
            <person name="Aksoy S."/>
            <person name="Warren W."/>
            <person name="Wilson R.K."/>
        </authorList>
    </citation>
    <scope>NUCLEOTIDE SEQUENCE [LARGE SCALE GENOMIC DNA]</scope>
    <source>
        <strain evidence="3">IAEA</strain>
    </source>
</reference>
<dbReference type="Proteomes" id="UP000092460">
    <property type="component" value="Unassembled WGS sequence"/>
</dbReference>
<sequence length="81" mass="9189">MDSTKPLTMKAFLVELNLKTFIDMMTSQLVWLAGWLVGWLVDMCVCDYNLYTFDVNLIFIYNNNNTNSNNNLTALGALANS</sequence>
<dbReference type="EnsemblMetazoa" id="GPPI020449-RA">
    <property type="protein sequence ID" value="GPPI020449-PA"/>
    <property type="gene ID" value="GPPI020449"/>
</dbReference>
<keyword evidence="1" id="KW-0812">Transmembrane</keyword>
<evidence type="ECO:0000313" key="2">
    <source>
        <dbReference type="EnsemblMetazoa" id="GPPI020449-PA"/>
    </source>
</evidence>
<name>A0A1B0B6H4_9MUSC</name>
<reference evidence="2" key="2">
    <citation type="submission" date="2020-05" db="UniProtKB">
        <authorList>
            <consortium name="EnsemblMetazoa"/>
        </authorList>
    </citation>
    <scope>IDENTIFICATION</scope>
    <source>
        <strain evidence="2">IAEA</strain>
    </source>
</reference>
<proteinExistence type="predicted"/>
<evidence type="ECO:0000256" key="1">
    <source>
        <dbReference type="SAM" id="Phobius"/>
    </source>
</evidence>
<dbReference type="VEuPathDB" id="VectorBase:GPPI020449"/>
<accession>A0A1B0B6H4</accession>
<protein>
    <submittedName>
        <fullName evidence="2">Uncharacterized protein</fullName>
    </submittedName>
</protein>
<evidence type="ECO:0000313" key="3">
    <source>
        <dbReference type="Proteomes" id="UP000092460"/>
    </source>
</evidence>
<organism evidence="2 3">
    <name type="scientific">Glossina palpalis gambiensis</name>
    <dbReference type="NCBI Taxonomy" id="67801"/>
    <lineage>
        <taxon>Eukaryota</taxon>
        <taxon>Metazoa</taxon>
        <taxon>Ecdysozoa</taxon>
        <taxon>Arthropoda</taxon>
        <taxon>Hexapoda</taxon>
        <taxon>Insecta</taxon>
        <taxon>Pterygota</taxon>
        <taxon>Neoptera</taxon>
        <taxon>Endopterygota</taxon>
        <taxon>Diptera</taxon>
        <taxon>Brachycera</taxon>
        <taxon>Muscomorpha</taxon>
        <taxon>Hippoboscoidea</taxon>
        <taxon>Glossinidae</taxon>
        <taxon>Glossina</taxon>
    </lineage>
</organism>
<keyword evidence="3" id="KW-1185">Reference proteome</keyword>